<evidence type="ECO:0000313" key="6">
    <source>
        <dbReference type="EMBL" id="CAB4019922.1"/>
    </source>
</evidence>
<dbReference type="OrthoDB" id="10063592at2759"/>
<dbReference type="PANTHER" id="PTHR46079">
    <property type="entry name" value="FERM DOMAIN-CONTAINING PROTEIN 4"/>
    <property type="match status" value="1"/>
</dbReference>
<dbReference type="GO" id="GO:0090162">
    <property type="term" value="P:establishment of epithelial cell polarity"/>
    <property type="evidence" value="ECO:0007669"/>
    <property type="project" value="InterPro"/>
</dbReference>
<dbReference type="Proteomes" id="UP001152795">
    <property type="component" value="Unassembled WGS sequence"/>
</dbReference>
<keyword evidence="7" id="KW-1185">Reference proteome</keyword>
<dbReference type="InterPro" id="IPR047176">
    <property type="entry name" value="FRMD4A/B"/>
</dbReference>
<gene>
    <name evidence="6" type="ORF">PACLA_8A059228</name>
</gene>
<evidence type="ECO:0000256" key="1">
    <source>
        <dbReference type="ARBA" id="ARBA00004496"/>
    </source>
</evidence>
<feature type="compositionally biased region" description="Low complexity" evidence="4">
    <location>
        <begin position="266"/>
        <end position="275"/>
    </location>
</feature>
<evidence type="ECO:0000256" key="4">
    <source>
        <dbReference type="SAM" id="MobiDB-lite"/>
    </source>
</evidence>
<feature type="region of interest" description="Disordered" evidence="4">
    <location>
        <begin position="252"/>
        <end position="317"/>
    </location>
</feature>
<feature type="compositionally biased region" description="Polar residues" evidence="4">
    <location>
        <begin position="193"/>
        <end position="204"/>
    </location>
</feature>
<dbReference type="PANTHER" id="PTHR46079:SF2">
    <property type="entry name" value="FERM DOMAIN-CONTAINING PROTEIN"/>
    <property type="match status" value="1"/>
</dbReference>
<reference evidence="6" key="1">
    <citation type="submission" date="2020-04" db="EMBL/GenBank/DDBJ databases">
        <authorList>
            <person name="Alioto T."/>
            <person name="Alioto T."/>
            <person name="Gomez Garrido J."/>
        </authorList>
    </citation>
    <scope>NUCLEOTIDE SEQUENCE</scope>
    <source>
        <strain evidence="6">A484AB</strain>
    </source>
</reference>
<organism evidence="6 7">
    <name type="scientific">Paramuricea clavata</name>
    <name type="common">Red gorgonian</name>
    <name type="synonym">Violescent sea-whip</name>
    <dbReference type="NCBI Taxonomy" id="317549"/>
    <lineage>
        <taxon>Eukaryota</taxon>
        <taxon>Metazoa</taxon>
        <taxon>Cnidaria</taxon>
        <taxon>Anthozoa</taxon>
        <taxon>Octocorallia</taxon>
        <taxon>Malacalcyonacea</taxon>
        <taxon>Plexauridae</taxon>
        <taxon>Paramuricea</taxon>
    </lineage>
</organism>
<sequence length="494" mass="55293">MWIFLVLGESSISTFQKEMITALAARKEALEIKLKEKIEELRQNCFREATITGEYPPETPYNPNCSPPPVRKRVGTSFSFSDIVAKSNAAEEREEKVHKLELELEIQSKITDAAEKLANDPKAGKNVRKSRRLIYQKSFSKLKTMQQALKRMKESQSEDHGLDGTSLNSYEDDVDGIKPPSSRRSSFEAATGQRRTSNASSIDSANKPVAPGSTSSNEELTNHFDHLRFNETPAFASSTMINEILYRKRPSLTTQNSNPGIHRLDSNSSISSTSSLVQDRLRPPPSYSESRFSRRESSLRPQERRRGSAPGVYQNHGDRVQERYNGHKTEALNNNVAPAGLTKVRYVGGGSPSQSDSDYNSDDVQVTYSPTTVITSDYDKNTDHWVSTSSRNRSNITTARYNYPSKLGIMSNSESTGSYFVTDNLTKPNANHKDKAHLYASTSALNQTQLVSDTLPRSHHSSYSIHTPVLQRRQPLMNRFFNDGRDDPNVGSLV</sequence>
<evidence type="ECO:0000256" key="3">
    <source>
        <dbReference type="ARBA" id="ARBA00023054"/>
    </source>
</evidence>
<dbReference type="GO" id="GO:0005737">
    <property type="term" value="C:cytoplasm"/>
    <property type="evidence" value="ECO:0007669"/>
    <property type="project" value="UniProtKB-SubCell"/>
</dbReference>
<proteinExistence type="predicted"/>
<protein>
    <recommendedName>
        <fullName evidence="5">Cytohesin Ubiquitin Protein Inducing domain-containing protein</fullName>
    </recommendedName>
</protein>
<name>A0A7D9J2F7_PARCT</name>
<comment type="subcellular location">
    <subcellularLocation>
        <location evidence="1">Cytoplasm</location>
    </subcellularLocation>
</comment>
<keyword evidence="3" id="KW-0175">Coiled coil</keyword>
<comment type="caution">
    <text evidence="6">The sequence shown here is derived from an EMBL/GenBank/DDBJ whole genome shotgun (WGS) entry which is preliminary data.</text>
</comment>
<feature type="compositionally biased region" description="Basic and acidic residues" evidence="4">
    <location>
        <begin position="291"/>
        <end position="306"/>
    </location>
</feature>
<dbReference type="Pfam" id="PF11819">
    <property type="entry name" value="CUPID"/>
    <property type="match status" value="1"/>
</dbReference>
<feature type="compositionally biased region" description="Polar residues" evidence="4">
    <location>
        <begin position="352"/>
        <end position="362"/>
    </location>
</feature>
<evidence type="ECO:0000313" key="7">
    <source>
        <dbReference type="Proteomes" id="UP001152795"/>
    </source>
</evidence>
<dbReference type="InterPro" id="IPR021774">
    <property type="entry name" value="CUPID"/>
</dbReference>
<accession>A0A7D9J2F7</accession>
<feature type="region of interest" description="Disordered" evidence="4">
    <location>
        <begin position="145"/>
        <end position="219"/>
    </location>
</feature>
<evidence type="ECO:0000256" key="2">
    <source>
        <dbReference type="ARBA" id="ARBA00022490"/>
    </source>
</evidence>
<keyword evidence="2" id="KW-0963">Cytoplasm</keyword>
<feature type="region of interest" description="Disordered" evidence="4">
    <location>
        <begin position="343"/>
        <end position="362"/>
    </location>
</feature>
<dbReference type="AlphaFoldDB" id="A0A7D9J2F7"/>
<feature type="compositionally biased region" description="Basic and acidic residues" evidence="4">
    <location>
        <begin position="151"/>
        <end position="162"/>
    </location>
</feature>
<dbReference type="EMBL" id="CACRXK020010688">
    <property type="protein sequence ID" value="CAB4019922.1"/>
    <property type="molecule type" value="Genomic_DNA"/>
</dbReference>
<feature type="domain" description="Cytohesin Ubiquitin Protein Inducing" evidence="5">
    <location>
        <begin position="16"/>
        <end position="125"/>
    </location>
</feature>
<evidence type="ECO:0000259" key="5">
    <source>
        <dbReference type="Pfam" id="PF11819"/>
    </source>
</evidence>